<accession>A0A699WLG9</accession>
<comment type="caution">
    <text evidence="1">The sequence shown here is derived from an EMBL/GenBank/DDBJ whole genome shotgun (WGS) entry which is preliminary data.</text>
</comment>
<reference evidence="1" key="1">
    <citation type="journal article" date="2019" name="Sci. Rep.">
        <title>Draft genome of Tanacetum cinerariifolium, the natural source of mosquito coil.</title>
        <authorList>
            <person name="Yamashiro T."/>
            <person name="Shiraishi A."/>
            <person name="Satake H."/>
            <person name="Nakayama K."/>
        </authorList>
    </citation>
    <scope>NUCLEOTIDE SEQUENCE</scope>
</reference>
<sequence length="78" mass="8445">MRVQLSATELLLANTGHAPTAPVEELFGRFKKGNAALDSIGIGLAIVKRISELYGHHVSYDYAEGWHSLRVVFAPPVG</sequence>
<dbReference type="EMBL" id="BKCJ011722472">
    <property type="protein sequence ID" value="GFD48455.1"/>
    <property type="molecule type" value="Genomic_DNA"/>
</dbReference>
<gene>
    <name evidence="1" type="ORF">Tci_920424</name>
</gene>
<organism evidence="1">
    <name type="scientific">Tanacetum cinerariifolium</name>
    <name type="common">Dalmatian daisy</name>
    <name type="synonym">Chrysanthemum cinerariifolium</name>
    <dbReference type="NCBI Taxonomy" id="118510"/>
    <lineage>
        <taxon>Eukaryota</taxon>
        <taxon>Viridiplantae</taxon>
        <taxon>Streptophyta</taxon>
        <taxon>Embryophyta</taxon>
        <taxon>Tracheophyta</taxon>
        <taxon>Spermatophyta</taxon>
        <taxon>Magnoliopsida</taxon>
        <taxon>eudicotyledons</taxon>
        <taxon>Gunneridae</taxon>
        <taxon>Pentapetalae</taxon>
        <taxon>asterids</taxon>
        <taxon>campanulids</taxon>
        <taxon>Asterales</taxon>
        <taxon>Asteraceae</taxon>
        <taxon>Asteroideae</taxon>
        <taxon>Anthemideae</taxon>
        <taxon>Anthemidinae</taxon>
        <taxon>Tanacetum</taxon>
    </lineage>
</organism>
<feature type="non-terminal residue" evidence="1">
    <location>
        <position position="78"/>
    </location>
</feature>
<evidence type="ECO:0008006" key="2">
    <source>
        <dbReference type="Google" id="ProtNLM"/>
    </source>
</evidence>
<evidence type="ECO:0000313" key="1">
    <source>
        <dbReference type="EMBL" id="GFD48455.1"/>
    </source>
</evidence>
<name>A0A699WLG9_TANCI</name>
<dbReference type="AlphaFoldDB" id="A0A699WLG9"/>
<proteinExistence type="predicted"/>
<dbReference type="InterPro" id="IPR036890">
    <property type="entry name" value="HATPase_C_sf"/>
</dbReference>
<dbReference type="SUPFAM" id="SSF55874">
    <property type="entry name" value="ATPase domain of HSP90 chaperone/DNA topoisomerase II/histidine kinase"/>
    <property type="match status" value="1"/>
</dbReference>
<protein>
    <recommendedName>
        <fullName evidence="2">Histidine kinase/HSP90-like ATPase domain-containing protein</fullName>
    </recommendedName>
</protein>